<feature type="transmembrane region" description="Helical" evidence="7">
    <location>
        <begin position="296"/>
        <end position="319"/>
    </location>
</feature>
<feature type="transmembrane region" description="Helical" evidence="7">
    <location>
        <begin position="331"/>
        <end position="357"/>
    </location>
</feature>
<comment type="subcellular location">
    <subcellularLocation>
        <location evidence="1">Cell membrane</location>
        <topology evidence="1">Multi-pass membrane protein</topology>
    </subcellularLocation>
</comment>
<dbReference type="PROSITE" id="PS50850">
    <property type="entry name" value="MFS"/>
    <property type="match status" value="1"/>
</dbReference>
<feature type="transmembrane region" description="Helical" evidence="7">
    <location>
        <begin position="78"/>
        <end position="95"/>
    </location>
</feature>
<feature type="transmembrane region" description="Helical" evidence="7">
    <location>
        <begin position="241"/>
        <end position="260"/>
    </location>
</feature>
<dbReference type="AlphaFoldDB" id="A0A212RN50"/>
<evidence type="ECO:0000313" key="9">
    <source>
        <dbReference type="EMBL" id="SNB73957.1"/>
    </source>
</evidence>
<keyword evidence="3" id="KW-1003">Cell membrane</keyword>
<accession>A0A212RN50</accession>
<keyword evidence="2" id="KW-0813">Transport</keyword>
<feature type="transmembrane region" description="Helical" evidence="7">
    <location>
        <begin position="208"/>
        <end position="229"/>
    </location>
</feature>
<evidence type="ECO:0000256" key="2">
    <source>
        <dbReference type="ARBA" id="ARBA00022448"/>
    </source>
</evidence>
<keyword evidence="10" id="KW-1185">Reference proteome</keyword>
<evidence type="ECO:0000256" key="3">
    <source>
        <dbReference type="ARBA" id="ARBA00022475"/>
    </source>
</evidence>
<dbReference type="EMBL" id="FYEH01000011">
    <property type="protein sequence ID" value="SNB73957.1"/>
    <property type="molecule type" value="Genomic_DNA"/>
</dbReference>
<dbReference type="InterPro" id="IPR050171">
    <property type="entry name" value="MFS_Transporters"/>
</dbReference>
<dbReference type="PANTHER" id="PTHR23517">
    <property type="entry name" value="RESISTANCE PROTEIN MDTM, PUTATIVE-RELATED-RELATED"/>
    <property type="match status" value="1"/>
</dbReference>
<keyword evidence="4 7" id="KW-0812">Transmembrane</keyword>
<dbReference type="InterPro" id="IPR020846">
    <property type="entry name" value="MFS_dom"/>
</dbReference>
<gene>
    <name evidence="9" type="ORF">SAMN07250955_11141</name>
</gene>
<reference evidence="9 10" key="1">
    <citation type="submission" date="2017-06" db="EMBL/GenBank/DDBJ databases">
        <authorList>
            <person name="Kim H.J."/>
            <person name="Triplett B.A."/>
        </authorList>
    </citation>
    <scope>NUCLEOTIDE SEQUENCE [LARGE SCALE GENOMIC DNA]</scope>
    <source>
        <strain evidence="9 10">B29T1</strain>
    </source>
</reference>
<dbReference type="GO" id="GO:0005886">
    <property type="term" value="C:plasma membrane"/>
    <property type="evidence" value="ECO:0007669"/>
    <property type="project" value="UniProtKB-SubCell"/>
</dbReference>
<evidence type="ECO:0000256" key="5">
    <source>
        <dbReference type="ARBA" id="ARBA00022989"/>
    </source>
</evidence>
<feature type="transmembrane region" description="Helical" evidence="7">
    <location>
        <begin position="165"/>
        <end position="187"/>
    </location>
</feature>
<feature type="transmembrane region" description="Helical" evidence="7">
    <location>
        <begin position="45"/>
        <end position="66"/>
    </location>
</feature>
<dbReference type="InterPro" id="IPR011701">
    <property type="entry name" value="MFS"/>
</dbReference>
<keyword evidence="5 7" id="KW-1133">Transmembrane helix</keyword>
<dbReference type="Proteomes" id="UP000197065">
    <property type="component" value="Unassembled WGS sequence"/>
</dbReference>
<feature type="transmembrane region" description="Helical" evidence="7">
    <location>
        <begin position="101"/>
        <end position="125"/>
    </location>
</feature>
<sequence length="390" mass="40844">MVRARENEPAGWTPLLSVVLLMTVGTFMAQPFIMVTLADVKHLSSVQAGSVMATLLIVQQAAPLLVGGLGERFGYRRLIMLGLLLRALGYGSLALTGSLPALLAAAALAGLGGAFYHTLIGAFFIDRPGEARRVAVTWLNQLANLGAILGPLLGSLLIQRGSTCVLLVAAAILILGAILLASVTNFADQAERPPRRQGLLIVLRDHRFLAFSLIMTSFWILFTQLSVAFPLAATAVGGQAAAGYVWLVNGGSCFVAMFALRSIFKSLRPGALIRLGLLVMASGMALMPLLPAGLFWTFSCVVVCAIGETMILPAVDLALGDYSDSSGQRGSYYGVYELSFALGGGIGSLLGSTFLLTGDGPELWAILAAIGLVGALALRVGDRRLSPARA</sequence>
<dbReference type="GO" id="GO:0022857">
    <property type="term" value="F:transmembrane transporter activity"/>
    <property type="evidence" value="ECO:0007669"/>
    <property type="project" value="InterPro"/>
</dbReference>
<feature type="transmembrane region" description="Helical" evidence="7">
    <location>
        <begin position="272"/>
        <end position="290"/>
    </location>
</feature>
<organism evidence="9 10">
    <name type="scientific">Arboricoccus pini</name>
    <dbReference type="NCBI Taxonomy" id="1963835"/>
    <lineage>
        <taxon>Bacteria</taxon>
        <taxon>Pseudomonadati</taxon>
        <taxon>Pseudomonadota</taxon>
        <taxon>Alphaproteobacteria</taxon>
        <taxon>Geminicoccales</taxon>
        <taxon>Geminicoccaceae</taxon>
        <taxon>Arboricoccus</taxon>
    </lineage>
</organism>
<evidence type="ECO:0000256" key="1">
    <source>
        <dbReference type="ARBA" id="ARBA00004651"/>
    </source>
</evidence>
<dbReference type="Pfam" id="PF07690">
    <property type="entry name" value="MFS_1"/>
    <property type="match status" value="1"/>
</dbReference>
<name>A0A212RN50_9PROT</name>
<feature type="transmembrane region" description="Helical" evidence="7">
    <location>
        <begin position="363"/>
        <end position="381"/>
    </location>
</feature>
<dbReference type="SUPFAM" id="SSF103473">
    <property type="entry name" value="MFS general substrate transporter"/>
    <property type="match status" value="1"/>
</dbReference>
<dbReference type="InterPro" id="IPR036259">
    <property type="entry name" value="MFS_trans_sf"/>
</dbReference>
<protein>
    <submittedName>
        <fullName evidence="9">MFS transporter, DHA1 family, multidrug resistance protein</fullName>
    </submittedName>
</protein>
<evidence type="ECO:0000259" key="8">
    <source>
        <dbReference type="PROSITE" id="PS50850"/>
    </source>
</evidence>
<evidence type="ECO:0000256" key="6">
    <source>
        <dbReference type="ARBA" id="ARBA00023136"/>
    </source>
</evidence>
<feature type="domain" description="Major facilitator superfamily (MFS) profile" evidence="8">
    <location>
        <begin position="1"/>
        <end position="386"/>
    </location>
</feature>
<feature type="transmembrane region" description="Helical" evidence="7">
    <location>
        <begin position="12"/>
        <end position="33"/>
    </location>
</feature>
<proteinExistence type="predicted"/>
<dbReference type="RefSeq" id="WP_133063918.1">
    <property type="nucleotide sequence ID" value="NZ_FYEH01000011.1"/>
</dbReference>
<dbReference type="Gene3D" id="1.20.1250.20">
    <property type="entry name" value="MFS general substrate transporter like domains"/>
    <property type="match status" value="1"/>
</dbReference>
<keyword evidence="6 7" id="KW-0472">Membrane</keyword>
<dbReference type="PANTHER" id="PTHR23517:SF2">
    <property type="entry name" value="MULTIDRUG RESISTANCE PROTEIN MDTH"/>
    <property type="match status" value="1"/>
</dbReference>
<evidence type="ECO:0000256" key="7">
    <source>
        <dbReference type="SAM" id="Phobius"/>
    </source>
</evidence>
<dbReference type="OrthoDB" id="2621564at2"/>
<evidence type="ECO:0000256" key="4">
    <source>
        <dbReference type="ARBA" id="ARBA00022692"/>
    </source>
</evidence>
<evidence type="ECO:0000313" key="10">
    <source>
        <dbReference type="Proteomes" id="UP000197065"/>
    </source>
</evidence>
<feature type="transmembrane region" description="Helical" evidence="7">
    <location>
        <begin position="137"/>
        <end position="159"/>
    </location>
</feature>